<organism evidence="2 3">
    <name type="scientific">Hassallia byssoidea VB512170</name>
    <dbReference type="NCBI Taxonomy" id="1304833"/>
    <lineage>
        <taxon>Bacteria</taxon>
        <taxon>Bacillati</taxon>
        <taxon>Cyanobacteriota</taxon>
        <taxon>Cyanophyceae</taxon>
        <taxon>Nostocales</taxon>
        <taxon>Tolypothrichaceae</taxon>
        <taxon>Hassallia</taxon>
    </lineage>
</organism>
<reference evidence="2 3" key="1">
    <citation type="journal article" date="2015" name="Genome Announc.">
        <title>Draft Genome Sequence of Cyanobacterium Hassallia byssoidea Strain VB512170, Isolated from Monuments in India.</title>
        <authorList>
            <person name="Singh D."/>
            <person name="Chandrababunaidu M.M."/>
            <person name="Panda A."/>
            <person name="Sen D."/>
            <person name="Bhattacharyya S."/>
            <person name="Adhikary S.P."/>
            <person name="Tripathy S."/>
        </authorList>
    </citation>
    <scope>NUCLEOTIDE SEQUENCE [LARGE SCALE GENOMIC DNA]</scope>
    <source>
        <strain evidence="2 3">VB512170</strain>
    </source>
</reference>
<evidence type="ECO:0000313" key="3">
    <source>
        <dbReference type="Proteomes" id="UP000031549"/>
    </source>
</evidence>
<keyword evidence="3" id="KW-1185">Reference proteome</keyword>
<feature type="region of interest" description="Disordered" evidence="1">
    <location>
        <begin position="1"/>
        <end position="25"/>
    </location>
</feature>
<protein>
    <submittedName>
        <fullName evidence="2">Uncharacterized protein</fullName>
    </submittedName>
</protein>
<evidence type="ECO:0000313" key="2">
    <source>
        <dbReference type="EMBL" id="NEU72855.1"/>
    </source>
</evidence>
<comment type="caution">
    <text evidence="2">The sequence shown here is derived from an EMBL/GenBank/DDBJ whole genome shotgun (WGS) entry which is preliminary data.</text>
</comment>
<dbReference type="AlphaFoldDB" id="A0A846H6D9"/>
<accession>A0A846H6D9</accession>
<dbReference type="RefSeq" id="WP_163518753.1">
    <property type="nucleotide sequence ID" value="NZ_JTCM02000014.1"/>
</dbReference>
<dbReference type="Proteomes" id="UP000031549">
    <property type="component" value="Unassembled WGS sequence"/>
</dbReference>
<proteinExistence type="predicted"/>
<dbReference type="EMBL" id="JTCM02000014">
    <property type="protein sequence ID" value="NEU72855.1"/>
    <property type="molecule type" value="Genomic_DNA"/>
</dbReference>
<evidence type="ECO:0000256" key="1">
    <source>
        <dbReference type="SAM" id="MobiDB-lite"/>
    </source>
</evidence>
<gene>
    <name evidence="2" type="ORF">PI95_009800</name>
</gene>
<name>A0A846H6D9_9CYAN</name>
<sequence>MRSWGLPKWSIWRGRGQGRQGDKGTRRIQNLILSPCSPISPSPHPPLFPSHLPLSSNSAGVMY</sequence>